<proteinExistence type="predicted"/>
<accession>A0A392UVQ8</accession>
<comment type="caution">
    <text evidence="1">The sequence shown here is derived from an EMBL/GenBank/DDBJ whole genome shotgun (WGS) entry which is preliminary data.</text>
</comment>
<evidence type="ECO:0000313" key="2">
    <source>
        <dbReference type="Proteomes" id="UP000265520"/>
    </source>
</evidence>
<keyword evidence="2" id="KW-1185">Reference proteome</keyword>
<dbReference type="EMBL" id="LXQA010963219">
    <property type="protein sequence ID" value="MCI78971.1"/>
    <property type="molecule type" value="Genomic_DNA"/>
</dbReference>
<gene>
    <name evidence="1" type="ORF">A2U01_0100242</name>
</gene>
<reference evidence="1 2" key="1">
    <citation type="journal article" date="2018" name="Front. Plant Sci.">
        <title>Red Clover (Trifolium pratense) and Zigzag Clover (T. medium) - A Picture of Genomic Similarities and Differences.</title>
        <authorList>
            <person name="Dluhosova J."/>
            <person name="Istvanek J."/>
            <person name="Nedelnik J."/>
            <person name="Repkova J."/>
        </authorList>
    </citation>
    <scope>NUCLEOTIDE SEQUENCE [LARGE SCALE GENOMIC DNA]</scope>
    <source>
        <strain evidence="2">cv. 10/8</strain>
        <tissue evidence="1">Leaf</tissue>
    </source>
</reference>
<sequence length="46" mass="5345">GIEHFSGGKVMEDVITRLNERSEYLAKKMKITKSLYDKLRAPLLKH</sequence>
<organism evidence="1 2">
    <name type="scientific">Trifolium medium</name>
    <dbReference type="NCBI Taxonomy" id="97028"/>
    <lineage>
        <taxon>Eukaryota</taxon>
        <taxon>Viridiplantae</taxon>
        <taxon>Streptophyta</taxon>
        <taxon>Embryophyta</taxon>
        <taxon>Tracheophyta</taxon>
        <taxon>Spermatophyta</taxon>
        <taxon>Magnoliopsida</taxon>
        <taxon>eudicotyledons</taxon>
        <taxon>Gunneridae</taxon>
        <taxon>Pentapetalae</taxon>
        <taxon>rosids</taxon>
        <taxon>fabids</taxon>
        <taxon>Fabales</taxon>
        <taxon>Fabaceae</taxon>
        <taxon>Papilionoideae</taxon>
        <taxon>50 kb inversion clade</taxon>
        <taxon>NPAAA clade</taxon>
        <taxon>Hologalegina</taxon>
        <taxon>IRL clade</taxon>
        <taxon>Trifolieae</taxon>
        <taxon>Trifolium</taxon>
    </lineage>
</organism>
<name>A0A392UVQ8_9FABA</name>
<dbReference type="Proteomes" id="UP000265520">
    <property type="component" value="Unassembled WGS sequence"/>
</dbReference>
<protein>
    <submittedName>
        <fullName evidence="1">Uncharacterized protein</fullName>
    </submittedName>
</protein>
<evidence type="ECO:0000313" key="1">
    <source>
        <dbReference type="EMBL" id="MCI78971.1"/>
    </source>
</evidence>
<feature type="non-terminal residue" evidence="1">
    <location>
        <position position="1"/>
    </location>
</feature>
<dbReference type="AlphaFoldDB" id="A0A392UVQ8"/>